<protein>
    <recommendedName>
        <fullName evidence="4">Glucosyl transferase GtrII</fullName>
    </recommendedName>
</protein>
<dbReference type="EMBL" id="QMDV01000001">
    <property type="protein sequence ID" value="RAU83991.1"/>
    <property type="molecule type" value="Genomic_DNA"/>
</dbReference>
<dbReference type="Pfam" id="PF19528">
    <property type="entry name" value="DUF6056"/>
    <property type="match status" value="1"/>
</dbReference>
<keyword evidence="3" id="KW-1185">Reference proteome</keyword>
<feature type="transmembrane region" description="Helical" evidence="1">
    <location>
        <begin position="12"/>
        <end position="35"/>
    </location>
</feature>
<evidence type="ECO:0008006" key="4">
    <source>
        <dbReference type="Google" id="ProtNLM"/>
    </source>
</evidence>
<comment type="caution">
    <text evidence="2">The sequence shown here is derived from an EMBL/GenBank/DDBJ whole genome shotgun (WGS) entry which is preliminary data.</text>
</comment>
<proteinExistence type="predicted"/>
<dbReference type="Proteomes" id="UP000251692">
    <property type="component" value="Unassembled WGS sequence"/>
</dbReference>
<evidence type="ECO:0000313" key="3">
    <source>
        <dbReference type="Proteomes" id="UP000251692"/>
    </source>
</evidence>
<dbReference type="OrthoDB" id="1081881at2"/>
<reference evidence="2 3" key="1">
    <citation type="submission" date="2018-06" db="EMBL/GenBank/DDBJ databases">
        <authorList>
            <person name="Liu Z.-W."/>
        </authorList>
    </citation>
    <scope>NUCLEOTIDE SEQUENCE [LARGE SCALE GENOMIC DNA]</scope>
    <source>
        <strain evidence="2 3">2b14</strain>
    </source>
</reference>
<keyword evidence="1" id="KW-0472">Membrane</keyword>
<dbReference type="RefSeq" id="WP_125047618.1">
    <property type="nucleotide sequence ID" value="NZ_QMDV01000001.1"/>
</dbReference>
<feature type="transmembrane region" description="Helical" evidence="1">
    <location>
        <begin position="175"/>
        <end position="208"/>
    </location>
</feature>
<feature type="transmembrane region" description="Helical" evidence="1">
    <location>
        <begin position="83"/>
        <end position="104"/>
    </location>
</feature>
<feature type="transmembrane region" description="Helical" evidence="1">
    <location>
        <begin position="306"/>
        <end position="327"/>
    </location>
</feature>
<evidence type="ECO:0000256" key="1">
    <source>
        <dbReference type="SAM" id="Phobius"/>
    </source>
</evidence>
<feature type="transmembrane region" description="Helical" evidence="1">
    <location>
        <begin position="339"/>
        <end position="356"/>
    </location>
</feature>
<feature type="transmembrane region" description="Helical" evidence="1">
    <location>
        <begin position="116"/>
        <end position="133"/>
    </location>
</feature>
<gene>
    <name evidence="2" type="ORF">DP923_02715</name>
</gene>
<dbReference type="InterPro" id="IPR045691">
    <property type="entry name" value="DUF6056"/>
</dbReference>
<organism evidence="2 3">
    <name type="scientific">Pontibacter arcticus</name>
    <dbReference type="NCBI Taxonomy" id="2080288"/>
    <lineage>
        <taxon>Bacteria</taxon>
        <taxon>Pseudomonadati</taxon>
        <taxon>Bacteroidota</taxon>
        <taxon>Cytophagia</taxon>
        <taxon>Cytophagales</taxon>
        <taxon>Hymenobacteraceae</taxon>
        <taxon>Pontibacter</taxon>
    </lineage>
</organism>
<sequence length="502" mass="57486">MHQNLKQPNHYYFELIITIGLYTIIPFLLLCAFNQPTVDDFDYAFRDNQNDFLATQAETYYNWSGRYFSTAISRINPIRFGSWVGYKIGSLLIIASIVLSIYALISTLSRKSKLKVKLSLTALFTILYFSLLPDISRGFYYMTHYFVYQLPNILTIVFLILLLNFIKLSNRSTKLIYLGGMIAVCVAIVGINELSLIYLMTTLAFIVFNAWRSSHPAFKYMLFVFTCSLIACLAMILAPGNYVRMGLQSGDTGNFLWSVLASIILIPTYFYKWGLSLAIVSILYLMLWRKVITFKAGYNALFKAPLSLSVSVFLITLFLMNFAYTWSVGGVPMDNVENVIYFYFVLGWFYNLHILMEKFSLQFRQIRYSPVLASFVMFTFLLLVFNVDNNISTAYLDLLSGKAERHNRELNDRYAFLKTSGCQNCIVKPLTEMPKSLYIYDLTPYIEGTESPVNAAMRKYFKKESIYLSSPGPTGYPTGEDNLTTLHAIGRKLKHKVLGDGH</sequence>
<dbReference type="AlphaFoldDB" id="A0A364RI80"/>
<keyword evidence="1" id="KW-1133">Transmembrane helix</keyword>
<feature type="transmembrane region" description="Helical" evidence="1">
    <location>
        <begin position="368"/>
        <end position="387"/>
    </location>
</feature>
<feature type="transmembrane region" description="Helical" evidence="1">
    <location>
        <begin position="145"/>
        <end position="163"/>
    </location>
</feature>
<reference evidence="2 3" key="2">
    <citation type="submission" date="2018-07" db="EMBL/GenBank/DDBJ databases">
        <title>Pontibacter sp. 2b14 genomic sequence and assembly.</title>
        <authorList>
            <person name="Du Z.-J."/>
        </authorList>
    </citation>
    <scope>NUCLEOTIDE SEQUENCE [LARGE SCALE GENOMIC DNA]</scope>
    <source>
        <strain evidence="2 3">2b14</strain>
    </source>
</reference>
<name>A0A364RI80_9BACT</name>
<feature type="transmembrane region" description="Helical" evidence="1">
    <location>
        <begin position="220"/>
        <end position="243"/>
    </location>
</feature>
<evidence type="ECO:0000313" key="2">
    <source>
        <dbReference type="EMBL" id="RAU83991.1"/>
    </source>
</evidence>
<keyword evidence="1" id="KW-0812">Transmembrane</keyword>
<accession>A0A364RI80</accession>